<dbReference type="GO" id="GO:0005518">
    <property type="term" value="F:collagen binding"/>
    <property type="evidence" value="ECO:0007669"/>
    <property type="project" value="TreeGrafter"/>
</dbReference>
<dbReference type="PANTHER" id="PTHR13866">
    <property type="entry name" value="SPARC OSTEONECTIN"/>
    <property type="match status" value="1"/>
</dbReference>
<organism evidence="8">
    <name type="scientific">Schistosoma curassoni</name>
    <dbReference type="NCBI Taxonomy" id="6186"/>
    <lineage>
        <taxon>Eukaryota</taxon>
        <taxon>Metazoa</taxon>
        <taxon>Spiralia</taxon>
        <taxon>Lophotrochozoa</taxon>
        <taxon>Platyhelminthes</taxon>
        <taxon>Trematoda</taxon>
        <taxon>Digenea</taxon>
        <taxon>Strigeidida</taxon>
        <taxon>Schistosomatoidea</taxon>
        <taxon>Schistosomatidae</taxon>
        <taxon>Schistosoma</taxon>
    </lineage>
</organism>
<protein>
    <submittedName>
        <fullName evidence="8">Kazal-like domain-containing protein</fullName>
    </submittedName>
</protein>
<dbReference type="GO" id="GO:0005615">
    <property type="term" value="C:extracellular space"/>
    <property type="evidence" value="ECO:0007669"/>
    <property type="project" value="TreeGrafter"/>
</dbReference>
<dbReference type="SMART" id="SM00274">
    <property type="entry name" value="FOLN"/>
    <property type="match status" value="2"/>
</dbReference>
<accession>A0A183JYQ4</accession>
<dbReference type="InterPro" id="IPR002350">
    <property type="entry name" value="Kazal_dom"/>
</dbReference>
<dbReference type="InterPro" id="IPR036773">
    <property type="entry name" value="TB_dom_sf"/>
</dbReference>
<evidence type="ECO:0000313" key="7">
    <source>
        <dbReference type="Proteomes" id="UP000279833"/>
    </source>
</evidence>
<dbReference type="PROSITE" id="PS51465">
    <property type="entry name" value="KAZAL_2"/>
    <property type="match status" value="1"/>
</dbReference>
<dbReference type="Proteomes" id="UP000279833">
    <property type="component" value="Unassembled WGS sequence"/>
</dbReference>
<evidence type="ECO:0000259" key="5">
    <source>
        <dbReference type="PROSITE" id="PS51465"/>
    </source>
</evidence>
<evidence type="ECO:0000313" key="8">
    <source>
        <dbReference type="WBParaSite" id="SCUD_0000786101-mRNA-1"/>
    </source>
</evidence>
<dbReference type="InterPro" id="IPR036058">
    <property type="entry name" value="Kazal_dom_sf"/>
</dbReference>
<keyword evidence="3" id="KW-1015">Disulfide bond</keyword>
<dbReference type="STRING" id="6186.A0A183JYQ4"/>
<dbReference type="PANTHER" id="PTHR13866:SF29">
    <property type="entry name" value="FOLLISTATIN"/>
    <property type="match status" value="1"/>
</dbReference>
<keyword evidence="2" id="KW-0677">Repeat</keyword>
<dbReference type="SMART" id="SM00280">
    <property type="entry name" value="KAZAL"/>
    <property type="match status" value="2"/>
</dbReference>
<evidence type="ECO:0000313" key="6">
    <source>
        <dbReference type="EMBL" id="VDP28100.1"/>
    </source>
</evidence>
<evidence type="ECO:0000256" key="2">
    <source>
        <dbReference type="ARBA" id="ARBA00022737"/>
    </source>
</evidence>
<reference evidence="6 7" key="2">
    <citation type="submission" date="2018-11" db="EMBL/GenBank/DDBJ databases">
        <authorList>
            <consortium name="Pathogen Informatics"/>
        </authorList>
    </citation>
    <scope>NUCLEOTIDE SEQUENCE [LARGE SCALE GENOMIC DNA]</scope>
    <source>
        <strain evidence="6">Dakar</strain>
        <strain evidence="7">Dakar, Senegal</strain>
    </source>
</reference>
<dbReference type="WBParaSite" id="SCUD_0000786101-mRNA-1">
    <property type="protein sequence ID" value="SCUD_0000786101-mRNA-1"/>
    <property type="gene ID" value="SCUD_0000786101"/>
</dbReference>
<dbReference type="CDD" id="cd00104">
    <property type="entry name" value="KAZAL_FS"/>
    <property type="match status" value="2"/>
</dbReference>
<dbReference type="AlphaFoldDB" id="A0A183JYQ4"/>
<gene>
    <name evidence="6" type="ORF">SCUD_LOCUS7861</name>
</gene>
<dbReference type="EMBL" id="UZAK01032501">
    <property type="protein sequence ID" value="VDP28100.1"/>
    <property type="molecule type" value="Genomic_DNA"/>
</dbReference>
<sequence length="540" mass="61010">MCYKQWNPGCMFHPIWDSSAGCTCISELMFTLRLEPNTVRFKTAIDQSLIIDICASCAYCLDISLNSQAFLTSGSCFAKRLNSGNCIGLMEESISQLECCKRGGFYLNRQITQQEYLTDHLLFESGTPNCVQACNEELPSTCKGYVCPEGHYCRMINNEPKCKCRLQCNTADYLTGPLCTTNLRRFHNQCHLKQARCKLPKESLEVIPCPDEGLRCSDLSILSEKNFNLNSLFKTLYNDYEEGKDVSSLPSSTSSISTTNTILPSSLSSTTTTTDNQDYTNNLDDNIIIMNRRTSTDLNTYISNIDESIFDEKTIYSNDELSKELICNTNEYCLLRQFDGRPSCEYWSEQSWKTLNNCPESTFHEPICSTNNQTFYNSCDLKLAGLKNQLEVRIAYKGECRSKATCSNIQCPRAEMRCSPHHLTGQPICMDCAKLPLDCNASFRNGQETLTSASSSSSSSSTGILNKRKTQVFGDPVWKTPVQTYGWPVVCGSNGKTYRNTCFLHVVNCLSDKFVELRKPEFCSEEEDEDEDEEEEEEEI</sequence>
<feature type="domain" description="Kazal-like" evidence="5">
    <location>
        <begin position="338"/>
        <end position="402"/>
    </location>
</feature>
<dbReference type="GO" id="GO:0005509">
    <property type="term" value="F:calcium ion binding"/>
    <property type="evidence" value="ECO:0007669"/>
    <property type="project" value="TreeGrafter"/>
</dbReference>
<evidence type="ECO:0000256" key="4">
    <source>
        <dbReference type="ARBA" id="ARBA00023180"/>
    </source>
</evidence>
<dbReference type="GO" id="GO:0050840">
    <property type="term" value="F:extracellular matrix binding"/>
    <property type="evidence" value="ECO:0007669"/>
    <property type="project" value="TreeGrafter"/>
</dbReference>
<dbReference type="SUPFAM" id="SSF100895">
    <property type="entry name" value="Kazal-type serine protease inhibitors"/>
    <property type="match status" value="2"/>
</dbReference>
<reference evidence="8" key="1">
    <citation type="submission" date="2016-06" db="UniProtKB">
        <authorList>
            <consortium name="WormBaseParasite"/>
        </authorList>
    </citation>
    <scope>IDENTIFICATION</scope>
</reference>
<evidence type="ECO:0000256" key="3">
    <source>
        <dbReference type="ARBA" id="ARBA00023157"/>
    </source>
</evidence>
<keyword evidence="7" id="KW-1185">Reference proteome</keyword>
<name>A0A183JYQ4_9TREM</name>
<keyword evidence="4" id="KW-0325">Glycoprotein</keyword>
<dbReference type="Pfam" id="PF07648">
    <property type="entry name" value="Kazal_2"/>
    <property type="match status" value="3"/>
</dbReference>
<proteinExistence type="predicted"/>
<keyword evidence="1" id="KW-0732">Signal</keyword>
<dbReference type="Gene3D" id="3.30.60.30">
    <property type="match status" value="2"/>
</dbReference>
<dbReference type="InterPro" id="IPR003645">
    <property type="entry name" value="Fol_N"/>
</dbReference>
<evidence type="ECO:0000256" key="1">
    <source>
        <dbReference type="ARBA" id="ARBA00022729"/>
    </source>
</evidence>
<dbReference type="Gene3D" id="3.90.290.10">
    <property type="entry name" value="TGF-beta binding (TB) domain"/>
    <property type="match status" value="1"/>
</dbReference>